<evidence type="ECO:0000313" key="3">
    <source>
        <dbReference type="Proteomes" id="UP000030693"/>
    </source>
</evidence>
<evidence type="ECO:0000313" key="2">
    <source>
        <dbReference type="EMBL" id="KCV71684.1"/>
    </source>
</evidence>
<dbReference type="AlphaFoldDB" id="A0A058ZBB0"/>
<sequence>MPPARRPLDSDSDSDSDSDDLLRQQLSQIANEASASLGLPVAAATPASPRPTPSITSPATPAASAASPASPPESPAASGLAVVAHTCEHPITLNEGDRVRIFRDKIVFYLAAPSRGSAVTPGQRNGPRDAAALARLRAKPSIRQAIYGAEGGDALDGADAEASHSGSSRRPNRDNMSLHEEREMKRHLSKRYLHLMDQVFGESRVAFEAGRVLPAAPACPPVLCGFQLLAREDASPPYCEAAVKRTDRPAGALAAPPASKRSRKASTSTPLATASKKPAPVAISNLNSDSDSDSDVSDSEHQRRLALLGTVAVCASDIRKSALSLQ</sequence>
<feature type="compositionally biased region" description="Low complexity" evidence="1">
    <location>
        <begin position="42"/>
        <end position="68"/>
    </location>
</feature>
<keyword evidence="3" id="KW-1185">Reference proteome</keyword>
<feature type="compositionally biased region" description="Polar residues" evidence="1">
    <location>
        <begin position="24"/>
        <end position="34"/>
    </location>
</feature>
<evidence type="ECO:0000256" key="1">
    <source>
        <dbReference type="SAM" id="MobiDB-lite"/>
    </source>
</evidence>
<dbReference type="GeneID" id="20525833"/>
<accession>A0A058ZBB0</accession>
<feature type="region of interest" description="Disordered" evidence="1">
    <location>
        <begin position="247"/>
        <end position="301"/>
    </location>
</feature>
<dbReference type="RefSeq" id="XP_009493262.1">
    <property type="nucleotide sequence ID" value="XM_009494987.1"/>
</dbReference>
<feature type="compositionally biased region" description="Acidic residues" evidence="1">
    <location>
        <begin position="10"/>
        <end position="19"/>
    </location>
</feature>
<protein>
    <submittedName>
        <fullName evidence="2">Uncharacterized protein</fullName>
    </submittedName>
</protein>
<reference evidence="2" key="1">
    <citation type="submission" date="2013-04" db="EMBL/GenBank/DDBJ databases">
        <title>The Genome Sequence of Fonticula alba ATCC 38817.</title>
        <authorList>
            <consortium name="The Broad Institute Genomics Platform"/>
            <person name="Russ C."/>
            <person name="Cuomo C."/>
            <person name="Burger G."/>
            <person name="Gray M.W."/>
            <person name="Holland P.W.H."/>
            <person name="King N."/>
            <person name="Lang F.B.F."/>
            <person name="Roger A.J."/>
            <person name="Ruiz-Trillo I."/>
            <person name="Brown M."/>
            <person name="Walker B."/>
            <person name="Young S."/>
            <person name="Zeng Q."/>
            <person name="Gargeya S."/>
            <person name="Fitzgerald M."/>
            <person name="Haas B."/>
            <person name="Abouelleil A."/>
            <person name="Allen A.W."/>
            <person name="Alvarado L."/>
            <person name="Arachchi H.M."/>
            <person name="Berlin A.M."/>
            <person name="Chapman S.B."/>
            <person name="Gainer-Dewar J."/>
            <person name="Goldberg J."/>
            <person name="Griggs A."/>
            <person name="Gujja S."/>
            <person name="Hansen M."/>
            <person name="Howarth C."/>
            <person name="Imamovic A."/>
            <person name="Ireland A."/>
            <person name="Larimer J."/>
            <person name="McCowan C."/>
            <person name="Murphy C."/>
            <person name="Pearson M."/>
            <person name="Poon T.W."/>
            <person name="Priest M."/>
            <person name="Roberts A."/>
            <person name="Saif S."/>
            <person name="Shea T."/>
            <person name="Sisk P."/>
            <person name="Sykes S."/>
            <person name="Wortman J."/>
            <person name="Nusbaum C."/>
            <person name="Birren B."/>
        </authorList>
    </citation>
    <scope>NUCLEOTIDE SEQUENCE [LARGE SCALE GENOMIC DNA]</scope>
    <source>
        <strain evidence="2">ATCC 38817</strain>
    </source>
</reference>
<feature type="region of interest" description="Disordered" evidence="1">
    <location>
        <begin position="153"/>
        <end position="179"/>
    </location>
</feature>
<gene>
    <name evidence="2" type="ORF">H696_01108</name>
</gene>
<dbReference type="EMBL" id="KB932202">
    <property type="protein sequence ID" value="KCV71684.1"/>
    <property type="molecule type" value="Genomic_DNA"/>
</dbReference>
<feature type="region of interest" description="Disordered" evidence="1">
    <location>
        <begin position="1"/>
        <end position="77"/>
    </location>
</feature>
<name>A0A058ZBB0_FONAL</name>
<dbReference type="Proteomes" id="UP000030693">
    <property type="component" value="Unassembled WGS sequence"/>
</dbReference>
<organism evidence="2">
    <name type="scientific">Fonticula alba</name>
    <name type="common">Slime mold</name>
    <dbReference type="NCBI Taxonomy" id="691883"/>
    <lineage>
        <taxon>Eukaryota</taxon>
        <taxon>Rotosphaerida</taxon>
        <taxon>Fonticulaceae</taxon>
        <taxon>Fonticula</taxon>
    </lineage>
</organism>
<proteinExistence type="predicted"/>